<feature type="region of interest" description="Disordered" evidence="1">
    <location>
        <begin position="1"/>
        <end position="52"/>
    </location>
</feature>
<protein>
    <submittedName>
        <fullName evidence="2">Uncharacterized protein</fullName>
    </submittedName>
</protein>
<proteinExistence type="predicted"/>
<name>A0AAD5AMW7_SILAS</name>
<accession>A0AAD5AMW7</accession>
<sequence length="253" mass="29913">MDPQLQEELQHDQGTSTATEEELVEECEKATKTVEEQRNGNEGKEKPKKRDSIIDILSPLEWIQTRRNSTSRETPELQFTEGTDKEVLLEERIKILLMEKEKLEKSHEEEVQKIRLEFESERKNIDSLKKREIRELQQKQKQDLKRKNKEETLEIRRASQAEKEMLVIQMEKYRNEAESLAKQLELMKKSKDKLETELREKLSVKLLEIEEKNRMMKSMEKEIQKLKLTTREPQDGAEGAKSTDTNPSFNKSV</sequence>
<dbReference type="AlphaFoldDB" id="A0AAD5AMW7"/>
<gene>
    <name evidence="2" type="ORF">C0J50_20716</name>
</gene>
<feature type="region of interest" description="Disordered" evidence="1">
    <location>
        <begin position="225"/>
        <end position="253"/>
    </location>
</feature>
<comment type="caution">
    <text evidence="2">The sequence shown here is derived from an EMBL/GenBank/DDBJ whole genome shotgun (WGS) entry which is preliminary data.</text>
</comment>
<evidence type="ECO:0000256" key="1">
    <source>
        <dbReference type="SAM" id="MobiDB-lite"/>
    </source>
</evidence>
<feature type="compositionally biased region" description="Polar residues" evidence="1">
    <location>
        <begin position="242"/>
        <end position="253"/>
    </location>
</feature>
<keyword evidence="3" id="KW-1185">Reference proteome</keyword>
<organism evidence="2 3">
    <name type="scientific">Silurus asotus</name>
    <name type="common">Amur catfish</name>
    <name type="synonym">Parasilurus asotus</name>
    <dbReference type="NCBI Taxonomy" id="30991"/>
    <lineage>
        <taxon>Eukaryota</taxon>
        <taxon>Metazoa</taxon>
        <taxon>Chordata</taxon>
        <taxon>Craniata</taxon>
        <taxon>Vertebrata</taxon>
        <taxon>Euteleostomi</taxon>
        <taxon>Actinopterygii</taxon>
        <taxon>Neopterygii</taxon>
        <taxon>Teleostei</taxon>
        <taxon>Ostariophysi</taxon>
        <taxon>Siluriformes</taxon>
        <taxon>Siluridae</taxon>
        <taxon>Silurus</taxon>
    </lineage>
</organism>
<evidence type="ECO:0000313" key="2">
    <source>
        <dbReference type="EMBL" id="KAI5619718.1"/>
    </source>
</evidence>
<dbReference type="EMBL" id="MU551663">
    <property type="protein sequence ID" value="KAI5619718.1"/>
    <property type="molecule type" value="Genomic_DNA"/>
</dbReference>
<evidence type="ECO:0000313" key="3">
    <source>
        <dbReference type="Proteomes" id="UP001205998"/>
    </source>
</evidence>
<feature type="compositionally biased region" description="Basic and acidic residues" evidence="1">
    <location>
        <begin position="225"/>
        <end position="234"/>
    </location>
</feature>
<reference evidence="2" key="1">
    <citation type="submission" date="2018-07" db="EMBL/GenBank/DDBJ databases">
        <title>Comparative genomics of catfishes provides insights into carnivory and benthic adaptation.</title>
        <authorList>
            <person name="Zhang Y."/>
            <person name="Wang D."/>
            <person name="Peng Z."/>
            <person name="Zheng S."/>
            <person name="Shao F."/>
            <person name="Tao W."/>
        </authorList>
    </citation>
    <scope>NUCLEOTIDE SEQUENCE</scope>
    <source>
        <strain evidence="2">Chongqing</strain>
    </source>
</reference>
<feature type="compositionally biased region" description="Basic and acidic residues" evidence="1">
    <location>
        <begin position="26"/>
        <end position="52"/>
    </location>
</feature>
<dbReference type="Proteomes" id="UP001205998">
    <property type="component" value="Unassembled WGS sequence"/>
</dbReference>